<feature type="domain" description="RRM" evidence="9">
    <location>
        <begin position="323"/>
        <end position="432"/>
    </location>
</feature>
<protein>
    <recommendedName>
        <fullName evidence="4">Nucleolar protein 12</fullName>
    </recommendedName>
</protein>
<name>A0AA40K571_9PEZI</name>
<comment type="similarity">
    <text evidence="3">Belongs to the RRM RBM34 family.</text>
</comment>
<evidence type="ECO:0000256" key="5">
    <source>
        <dbReference type="ARBA" id="ARBA00022884"/>
    </source>
</evidence>
<dbReference type="InterPro" id="IPR012677">
    <property type="entry name" value="Nucleotide-bd_a/b_plait_sf"/>
</dbReference>
<dbReference type="InterPro" id="IPR035979">
    <property type="entry name" value="RBD_domain_sf"/>
</dbReference>
<sequence>MGKSKSGLVASKKAIDPSLDALFSASAGPVTAPAKARYAEPLPARTKPEPRSKSVKVEAVAVEEDEDEDEDLDEDLEELSELGSDADGLSDLLQSDSDEEEEVAEVTKVAAKPTITPEVDDGRKRKRRQRDEYDNLESKYLDRLANDDEPTVKRLKAEEKKDDVEEGQDTKAGEYEDEDSVVEDAPPVHESLAADSAAVELEKANRTVFLSNVSFEAVTSGTAKKTLMRHLKSVLDKKAAPPQKVESIRFRSTAFSTAAMPKRAAYIKKNVMEATTKSTNAYVVYSSNAAARQAVAELNGTIVLERHIRVDSVAHPAPVDHKRCVFVGNLGFVDDESVLNTKVDEDGKEITEKKKRGKVPMDVEEGLWRVFSKEGGKVESVRVVRDPITRVGKGIAYVQFTDANSVEAAVLLNGKKFPPMLPRELRVSRCKAPHKTARAMEAKQKKFAGERGPKPDKKSKKGSSYVPKVTPDAKTLAGRAGKLLGRAAARAHLQGGDKNDRRDKTVAPRRRESADGSGDKVMKSPEDIVFEGRRASAKDGKPKDLKFKGTRPKGDAKRRSIKAKKTGHGAVRAAKWRGAGGDKK</sequence>
<dbReference type="EMBL" id="JAUKUD010000004">
    <property type="protein sequence ID" value="KAK0746369.1"/>
    <property type="molecule type" value="Genomic_DNA"/>
</dbReference>
<keyword evidence="11" id="KW-1185">Reference proteome</keyword>
<evidence type="ECO:0000256" key="7">
    <source>
        <dbReference type="PROSITE-ProRule" id="PRU00176"/>
    </source>
</evidence>
<evidence type="ECO:0000313" key="11">
    <source>
        <dbReference type="Proteomes" id="UP001172155"/>
    </source>
</evidence>
<evidence type="ECO:0000256" key="8">
    <source>
        <dbReference type="SAM" id="MobiDB-lite"/>
    </source>
</evidence>
<evidence type="ECO:0000256" key="1">
    <source>
        <dbReference type="ARBA" id="ARBA00002475"/>
    </source>
</evidence>
<feature type="compositionally biased region" description="Basic and acidic residues" evidence="8">
    <location>
        <begin position="46"/>
        <end position="56"/>
    </location>
</feature>
<dbReference type="Proteomes" id="UP001172155">
    <property type="component" value="Unassembled WGS sequence"/>
</dbReference>
<gene>
    <name evidence="10" type="ORF">B0T18DRAFT_347890</name>
</gene>
<comment type="function">
    <text evidence="1">Involved in pre-25S rRNA processing.</text>
</comment>
<dbReference type="Pfam" id="PF00076">
    <property type="entry name" value="RRM_1"/>
    <property type="match status" value="1"/>
</dbReference>
<dbReference type="GO" id="GO:0005730">
    <property type="term" value="C:nucleolus"/>
    <property type="evidence" value="ECO:0007669"/>
    <property type="project" value="UniProtKB-SubCell"/>
</dbReference>
<dbReference type="Gene3D" id="3.30.70.330">
    <property type="match status" value="2"/>
</dbReference>
<feature type="compositionally biased region" description="Basic and acidic residues" evidence="8">
    <location>
        <begin position="495"/>
        <end position="558"/>
    </location>
</feature>
<accession>A0AA40K571</accession>
<evidence type="ECO:0000256" key="2">
    <source>
        <dbReference type="ARBA" id="ARBA00004604"/>
    </source>
</evidence>
<comment type="caution">
    <text evidence="10">The sequence shown here is derived from an EMBL/GenBank/DDBJ whole genome shotgun (WGS) entry which is preliminary data.</text>
</comment>
<dbReference type="AlphaFoldDB" id="A0AA40K571"/>
<proteinExistence type="inferred from homology"/>
<comment type="subcellular location">
    <subcellularLocation>
        <location evidence="2">Nucleus</location>
        <location evidence="2">Nucleolus</location>
    </subcellularLocation>
</comment>
<feature type="region of interest" description="Disordered" evidence="8">
    <location>
        <begin position="434"/>
        <end position="474"/>
    </location>
</feature>
<feature type="compositionally biased region" description="Basic and acidic residues" evidence="8">
    <location>
        <begin position="438"/>
        <end position="456"/>
    </location>
</feature>
<evidence type="ECO:0000259" key="9">
    <source>
        <dbReference type="PROSITE" id="PS50102"/>
    </source>
</evidence>
<dbReference type="PROSITE" id="PS50102">
    <property type="entry name" value="RRM"/>
    <property type="match status" value="1"/>
</dbReference>
<feature type="compositionally biased region" description="Low complexity" evidence="8">
    <location>
        <begin position="81"/>
        <end position="95"/>
    </location>
</feature>
<dbReference type="SUPFAM" id="SSF54928">
    <property type="entry name" value="RNA-binding domain, RBD"/>
    <property type="match status" value="2"/>
</dbReference>
<evidence type="ECO:0000313" key="10">
    <source>
        <dbReference type="EMBL" id="KAK0746369.1"/>
    </source>
</evidence>
<dbReference type="GO" id="GO:0000463">
    <property type="term" value="P:maturation of LSU-rRNA from tricistronic rRNA transcript (SSU-rRNA, 5.8S rRNA, LSU-rRNA)"/>
    <property type="evidence" value="ECO:0007669"/>
    <property type="project" value="TreeGrafter"/>
</dbReference>
<dbReference type="GO" id="GO:0019843">
    <property type="term" value="F:rRNA binding"/>
    <property type="evidence" value="ECO:0007669"/>
    <property type="project" value="TreeGrafter"/>
</dbReference>
<feature type="compositionally biased region" description="Basic and acidic residues" evidence="8">
    <location>
        <begin position="129"/>
        <end position="174"/>
    </location>
</feature>
<evidence type="ECO:0000256" key="6">
    <source>
        <dbReference type="ARBA" id="ARBA00023242"/>
    </source>
</evidence>
<dbReference type="PANTHER" id="PTHR23236:SF25">
    <property type="entry name" value="RNA-BINDING PROTEIN 34"/>
    <property type="match status" value="1"/>
</dbReference>
<feature type="compositionally biased region" description="Acidic residues" evidence="8">
    <location>
        <begin position="61"/>
        <end position="80"/>
    </location>
</feature>
<organism evidence="10 11">
    <name type="scientific">Schizothecium vesticola</name>
    <dbReference type="NCBI Taxonomy" id="314040"/>
    <lineage>
        <taxon>Eukaryota</taxon>
        <taxon>Fungi</taxon>
        <taxon>Dikarya</taxon>
        <taxon>Ascomycota</taxon>
        <taxon>Pezizomycotina</taxon>
        <taxon>Sordariomycetes</taxon>
        <taxon>Sordariomycetidae</taxon>
        <taxon>Sordariales</taxon>
        <taxon>Schizotheciaceae</taxon>
        <taxon>Schizothecium</taxon>
    </lineage>
</organism>
<dbReference type="PANTHER" id="PTHR23236">
    <property type="entry name" value="EUKARYOTIC TRANSLATION INITIATION FACTOR 4B/4H"/>
    <property type="match status" value="1"/>
</dbReference>
<reference evidence="10" key="1">
    <citation type="submission" date="2023-06" db="EMBL/GenBank/DDBJ databases">
        <title>Genome-scale phylogeny and comparative genomics of the fungal order Sordariales.</title>
        <authorList>
            <consortium name="Lawrence Berkeley National Laboratory"/>
            <person name="Hensen N."/>
            <person name="Bonometti L."/>
            <person name="Westerberg I."/>
            <person name="Brannstrom I.O."/>
            <person name="Guillou S."/>
            <person name="Cros-Aarteil S."/>
            <person name="Calhoun S."/>
            <person name="Haridas S."/>
            <person name="Kuo A."/>
            <person name="Mondo S."/>
            <person name="Pangilinan J."/>
            <person name="Riley R."/>
            <person name="LaButti K."/>
            <person name="Andreopoulos B."/>
            <person name="Lipzen A."/>
            <person name="Chen C."/>
            <person name="Yanf M."/>
            <person name="Daum C."/>
            <person name="Ng V."/>
            <person name="Clum A."/>
            <person name="Steindorff A."/>
            <person name="Ohm R."/>
            <person name="Martin F."/>
            <person name="Silar P."/>
            <person name="Natvig D."/>
            <person name="Lalanne C."/>
            <person name="Gautier V."/>
            <person name="Ament-velasquez S.L."/>
            <person name="Kruys A."/>
            <person name="Hutchinson M.I."/>
            <person name="Powell A.J."/>
            <person name="Barry K."/>
            <person name="Miller A.N."/>
            <person name="Grigoriev I.V."/>
            <person name="Debuchy R."/>
            <person name="Gladieux P."/>
            <person name="Thoren M.H."/>
            <person name="Johannesson H."/>
        </authorList>
    </citation>
    <scope>NUCLEOTIDE SEQUENCE</scope>
    <source>
        <strain evidence="10">SMH3187-1</strain>
    </source>
</reference>
<dbReference type="InterPro" id="IPR000504">
    <property type="entry name" value="RRM_dom"/>
</dbReference>
<keyword evidence="6" id="KW-0539">Nucleus</keyword>
<feature type="region of interest" description="Disordered" evidence="8">
    <location>
        <begin position="28"/>
        <end position="182"/>
    </location>
</feature>
<evidence type="ECO:0000256" key="3">
    <source>
        <dbReference type="ARBA" id="ARBA00007077"/>
    </source>
</evidence>
<dbReference type="SMART" id="SM00360">
    <property type="entry name" value="RRM"/>
    <property type="match status" value="2"/>
</dbReference>
<keyword evidence="5 7" id="KW-0694">RNA-binding</keyword>
<feature type="region of interest" description="Disordered" evidence="8">
    <location>
        <begin position="490"/>
        <end position="584"/>
    </location>
</feature>
<evidence type="ECO:0000256" key="4">
    <source>
        <dbReference type="ARBA" id="ARBA00015520"/>
    </source>
</evidence>